<evidence type="ECO:0000259" key="2">
    <source>
        <dbReference type="Pfam" id="PF07687"/>
    </source>
</evidence>
<dbReference type="GO" id="GO:0046872">
    <property type="term" value="F:metal ion binding"/>
    <property type="evidence" value="ECO:0007669"/>
    <property type="project" value="UniProtKB-KW"/>
</dbReference>
<dbReference type="PANTHER" id="PTHR11014:SF63">
    <property type="entry name" value="METALLOPEPTIDASE, PUTATIVE (AFU_ORTHOLOGUE AFUA_6G09600)-RELATED"/>
    <property type="match status" value="1"/>
</dbReference>
<evidence type="ECO:0000313" key="3">
    <source>
        <dbReference type="EMBL" id="ADP40820.1"/>
    </source>
</evidence>
<dbReference type="GO" id="GO:0016787">
    <property type="term" value="F:hydrolase activity"/>
    <property type="evidence" value="ECO:0007669"/>
    <property type="project" value="UniProtKB-KW"/>
</dbReference>
<feature type="binding site" evidence="1">
    <location>
        <position position="204"/>
    </location>
    <ligand>
        <name>Mn(2+)</name>
        <dbReference type="ChEBI" id="CHEBI:29035"/>
        <label>2</label>
    </ligand>
</feature>
<keyword evidence="1" id="KW-0479">Metal-binding</keyword>
<comment type="cofactor">
    <cofactor evidence="1">
        <name>Mn(2+)</name>
        <dbReference type="ChEBI" id="CHEBI:29035"/>
    </cofactor>
    <text evidence="1">The Mn(2+) ion enhances activity.</text>
</comment>
<feature type="binding site" evidence="1">
    <location>
        <position position="402"/>
    </location>
    <ligand>
        <name>Mn(2+)</name>
        <dbReference type="ChEBI" id="CHEBI:29035"/>
        <label>2</label>
    </ligand>
</feature>
<proteinExistence type="predicted"/>
<dbReference type="SUPFAM" id="SSF53187">
    <property type="entry name" value="Zn-dependent exopeptidases"/>
    <property type="match status" value="1"/>
</dbReference>
<dbReference type="PANTHER" id="PTHR11014">
    <property type="entry name" value="PEPTIDASE M20 FAMILY MEMBER"/>
    <property type="match status" value="1"/>
</dbReference>
<dbReference type="eggNOG" id="COG1473">
    <property type="taxonomic scope" value="Bacteria"/>
</dbReference>
<dbReference type="Pfam" id="PF01546">
    <property type="entry name" value="Peptidase_M20"/>
    <property type="match status" value="1"/>
</dbReference>
<feature type="binding site" evidence="1">
    <location>
        <position position="143"/>
    </location>
    <ligand>
        <name>Mn(2+)</name>
        <dbReference type="ChEBI" id="CHEBI:29035"/>
        <label>2</label>
    </ligand>
</feature>
<reference evidence="4" key="1">
    <citation type="submission" date="2010-10" db="EMBL/GenBank/DDBJ databases">
        <title>The complete genome of Rothia dentocariosa ATCC 17931.</title>
        <authorList>
            <person name="Muzny D."/>
            <person name="Qin X."/>
            <person name="Buhay C."/>
            <person name="Dugan-Rocha S."/>
            <person name="Ding Y."/>
            <person name="Chen G."/>
            <person name="Hawes A."/>
            <person name="Holder M."/>
            <person name="Jhangiani S."/>
            <person name="Johnson A."/>
            <person name="Khan Z."/>
            <person name="Li Z."/>
            <person name="Liu W."/>
            <person name="Liu X."/>
            <person name="Perez L."/>
            <person name="Shen H."/>
            <person name="Wang Q."/>
            <person name="Watt J."/>
            <person name="Xi L."/>
            <person name="Xin Y."/>
            <person name="Zhou J."/>
            <person name="Deng J."/>
            <person name="Jiang H."/>
            <person name="Liu Y."/>
            <person name="Qu J."/>
            <person name="Song X.-Z."/>
            <person name="Zhang L."/>
            <person name="Villasana D."/>
            <person name="Johnson A."/>
            <person name="Liu J."/>
            <person name="Liyanage D."/>
            <person name="Lorensuhewa L."/>
            <person name="Robinson T."/>
            <person name="Song A."/>
            <person name="Song B.-B."/>
            <person name="Dinh H."/>
            <person name="Thornton R."/>
            <person name="Coyle M."/>
            <person name="Francisco L."/>
            <person name="Jackson L."/>
            <person name="Javaid M."/>
            <person name="Korchina V."/>
            <person name="Kovar C."/>
            <person name="Mata R."/>
            <person name="Mathew T."/>
            <person name="Ngo R."/>
            <person name="Nguyen L."/>
            <person name="Nguyen N."/>
            <person name="Okwuonu G."/>
            <person name="Ongeri F."/>
            <person name="Pham C."/>
            <person name="Simmons D."/>
            <person name="Wilczek-Boney K."/>
            <person name="Hale W."/>
            <person name="Jakkamsetti A."/>
            <person name="Pham P."/>
            <person name="Ruth R."/>
            <person name="San Lucas F."/>
            <person name="Warren J."/>
            <person name="Zhang J."/>
            <person name="Zhao Z."/>
            <person name="Zhou C."/>
            <person name="Zhu D."/>
            <person name="Lee S."/>
            <person name="Bess C."/>
            <person name="Blankenburg K."/>
            <person name="Forbes L."/>
            <person name="Fu Q."/>
            <person name="Gubbala S."/>
            <person name="Hirani K."/>
            <person name="Jayaseelan J.C."/>
            <person name="Lara F."/>
            <person name="Munidasa M."/>
            <person name="Palculict T."/>
            <person name="Patil S."/>
            <person name="Pu L.-L."/>
            <person name="Saada N."/>
            <person name="Tang L."/>
            <person name="Weissenberger G."/>
            <person name="Zhu Y."/>
            <person name="Hemphill L."/>
            <person name="Shang Y."/>
            <person name="Youmans B."/>
            <person name="Ayvaz T."/>
            <person name="Ross M."/>
            <person name="Santibanez J."/>
            <person name="Aqrawi P."/>
            <person name="Gross S."/>
            <person name="Joshi V."/>
            <person name="Fowler G."/>
            <person name="Nazareth L."/>
            <person name="Reid J."/>
            <person name="Worley K."/>
            <person name="Petrosino J."/>
            <person name="Highlander S."/>
            <person name="Gibbs R."/>
        </authorList>
    </citation>
    <scope>NUCLEOTIDE SEQUENCE [LARGE SCALE GENOMIC DNA]</scope>
    <source>
        <strain evidence="4">ATCC 17931 / CDC X599 / XDIA</strain>
    </source>
</reference>
<dbReference type="HOGENOM" id="CLU_023257_0_1_11"/>
<accession>E3H5I7</accession>
<dbReference type="Pfam" id="PF07687">
    <property type="entry name" value="M20_dimer"/>
    <property type="match status" value="1"/>
</dbReference>
<feature type="binding site" evidence="1">
    <location>
        <position position="141"/>
    </location>
    <ligand>
        <name>Mn(2+)</name>
        <dbReference type="ChEBI" id="CHEBI:29035"/>
        <label>2</label>
    </ligand>
</feature>
<evidence type="ECO:0000313" key="4">
    <source>
        <dbReference type="Proteomes" id="UP000000387"/>
    </source>
</evidence>
<dbReference type="Proteomes" id="UP000000387">
    <property type="component" value="Chromosome"/>
</dbReference>
<dbReference type="EMBL" id="CP002280">
    <property type="protein sequence ID" value="ADP40820.1"/>
    <property type="molecule type" value="Genomic_DNA"/>
</dbReference>
<dbReference type="AlphaFoldDB" id="E3H5I7"/>
<dbReference type="InterPro" id="IPR017439">
    <property type="entry name" value="Amidohydrolase"/>
</dbReference>
<protein>
    <submittedName>
        <fullName evidence="3">Amidohydrolase</fullName>
    </submittedName>
</protein>
<dbReference type="PIRSF" id="PIRSF005962">
    <property type="entry name" value="Pept_M20D_amidohydro"/>
    <property type="match status" value="1"/>
</dbReference>
<dbReference type="NCBIfam" id="TIGR01891">
    <property type="entry name" value="amidohydrolases"/>
    <property type="match status" value="1"/>
</dbReference>
<name>E3H5I7_ROTDC</name>
<organism evidence="3 4">
    <name type="scientific">Rothia dentocariosa (strain ATCC 17931 / CDC X599 / XDIA)</name>
    <dbReference type="NCBI Taxonomy" id="762948"/>
    <lineage>
        <taxon>Bacteria</taxon>
        <taxon>Bacillati</taxon>
        <taxon>Actinomycetota</taxon>
        <taxon>Actinomycetes</taxon>
        <taxon>Micrococcales</taxon>
        <taxon>Micrococcaceae</taxon>
        <taxon>Rothia</taxon>
    </lineage>
</organism>
<dbReference type="SUPFAM" id="SSF55031">
    <property type="entry name" value="Bacterial exopeptidase dimerisation domain"/>
    <property type="match status" value="1"/>
</dbReference>
<gene>
    <name evidence="3" type="ordered locus">HMPREF0733_11363</name>
</gene>
<dbReference type="InterPro" id="IPR002933">
    <property type="entry name" value="Peptidase_M20"/>
</dbReference>
<dbReference type="Gene3D" id="3.30.70.360">
    <property type="match status" value="1"/>
</dbReference>
<evidence type="ECO:0000256" key="1">
    <source>
        <dbReference type="PIRSR" id="PIRSR005962-1"/>
    </source>
</evidence>
<keyword evidence="1" id="KW-0464">Manganese</keyword>
<dbReference type="InterPro" id="IPR036264">
    <property type="entry name" value="Bact_exopeptidase_dim_dom"/>
</dbReference>
<dbReference type="InterPro" id="IPR011650">
    <property type="entry name" value="Peptidase_M20_dimer"/>
</dbReference>
<feature type="binding site" evidence="1">
    <location>
        <position position="179"/>
    </location>
    <ligand>
        <name>Mn(2+)</name>
        <dbReference type="ChEBI" id="CHEBI:29035"/>
        <label>2</label>
    </ligand>
</feature>
<dbReference type="Gene3D" id="3.40.630.10">
    <property type="entry name" value="Zn peptidases"/>
    <property type="match status" value="1"/>
</dbReference>
<feature type="domain" description="Peptidase M20 dimerisation" evidence="2">
    <location>
        <begin position="227"/>
        <end position="322"/>
    </location>
</feature>
<dbReference type="KEGG" id="rdn:HMPREF0733_11363"/>
<sequence>MIRHVTYKNFNERKRAAGRCVLAADSRYSRTMVFANSRYDLSTPVFDDWVARMMPTLVEFRREVHRTPELSFREVKTTERIMTTLREAGLNPIACEGTGCYVDIGNGPFALALRADIDALPIVEQTDLPYSSTIPGVMHACGHDIHQTVMLGVALALHELNEKTPLGRSVRILFQPAEEQLPGGAVQMIEQGLLRNIPRAFALHCDPKVELGKIGTRIGAITSASDTIKIHLSGHGGHTSRPHLTEDLIYAMSQIAVQVPSVLTRRTDVRSGVLVAWGQVSAGVAPNAIPAEGYLAGTMRCLDVEVWRQAGNLLDEVIEQVAVPFGVQARVEHIRGVPPVVNTDAETTMLENAARAELGEESIVLVEQSMGGEDFAWILQEVPGSMFRLGTRAPEDPVYDLHQGDYAPNEQAIGVGVRVMAATALRAVRFELAKAAKAANPVRDEAR</sequence>
<keyword evidence="3" id="KW-0378">Hydrolase</keyword>